<comment type="pathway">
    <text evidence="3">Isoprenoid biosynthesis; isopentenyl diphosphate biosynthesis via DXP pathway; isopentenyl diphosphate from 1-deoxy-D-xylulose 5-phosphate: step 2/6.</text>
</comment>
<dbReference type="FunFam" id="3.90.550.10:FF:000003">
    <property type="entry name" value="2-C-methyl-D-erythritol 4-phosphate cytidylyltransferase"/>
    <property type="match status" value="1"/>
</dbReference>
<dbReference type="Pfam" id="PF01128">
    <property type="entry name" value="IspD"/>
    <property type="match status" value="1"/>
</dbReference>
<dbReference type="SUPFAM" id="SSF53448">
    <property type="entry name" value="Nucleotide-diphospho-sugar transferases"/>
    <property type="match status" value="1"/>
</dbReference>
<dbReference type="GO" id="GO:0050518">
    <property type="term" value="F:2-C-methyl-D-erythritol 4-phosphate cytidylyltransferase activity"/>
    <property type="evidence" value="ECO:0007669"/>
    <property type="project" value="UniProtKB-UniRule"/>
</dbReference>
<dbReference type="Proteomes" id="UP000704068">
    <property type="component" value="Unassembled WGS sequence"/>
</dbReference>
<dbReference type="InterPro" id="IPR050088">
    <property type="entry name" value="IspD/TarI_cytidylyltransf_bact"/>
</dbReference>
<comment type="caution">
    <text evidence="5">The sequence shown here is derived from an EMBL/GenBank/DDBJ whole genome shotgun (WGS) entry which is preliminary data.</text>
</comment>
<dbReference type="InterPro" id="IPR001228">
    <property type="entry name" value="IspD"/>
</dbReference>
<dbReference type="GO" id="GO:0019288">
    <property type="term" value="P:isopentenyl diphosphate biosynthetic process, methylerythritol 4-phosphate pathway"/>
    <property type="evidence" value="ECO:0007669"/>
    <property type="project" value="UniProtKB-UniRule"/>
</dbReference>
<sequence>MRKNIAAILAGGSGKRFGESQPKQFLKLRGRTVLAYAVEAFALHPLIAEVIIVVHPDYVEEVRCMVTENGWEKVKNVTSGGAERYDSTLAALKACEGREVNLLLHDAARPLVTETIITSVCRALETAEAVNVLQPVTDTIVRVEGQTTHTLPRNSLRRVQTPQGFRRELLERAYEKALADPGFAATDDCGVVSTYCPEVDIAQVAGDERNRKLTYKEDLLTLEALLPRSADCDGEDLAAYQAKHLRPVQLKQLDILKQVRDLCDAHDIPYWLDGGTLLGALRHGGFIPWDDDIDIAMRGEDVERFIKIAQAELPDHLVLQGPGLKPDGGTPIYKVRDKHSFIVEYGDDFKRDYAKGLYVDIFPLIPYPDFSAATVKRLAKRYCKANAILHAQHYYSWRSAAEFVYFGTMRALCGLAWRVGGWFTKKGKYRGNYLNNNGYGVHHLDEAIFPLQQVEFEGELFSGPRDGDTYLREIFGDWRQLPPEDQRRGHAVFYLEKL</sequence>
<protein>
    <recommendedName>
        <fullName evidence="3">2-C-methyl-D-erythritol 4-phosphate cytidylyltransferase</fullName>
        <ecNumber evidence="3">2.7.7.60</ecNumber>
    </recommendedName>
    <alternativeName>
        <fullName evidence="3">4-diphosphocytidyl-2C-methyl-D-erythritol synthase</fullName>
    </alternativeName>
    <alternativeName>
        <fullName evidence="3">MEP cytidylyltransferase</fullName>
        <shortName evidence="3">MCT</shortName>
    </alternativeName>
</protein>
<gene>
    <name evidence="3 5" type="primary">ispD</name>
    <name evidence="5" type="ORF">HXK21_00655</name>
</gene>
<dbReference type="Gene3D" id="3.90.550.10">
    <property type="entry name" value="Spore Coat Polysaccharide Biosynthesis Protein SpsA, Chain A"/>
    <property type="match status" value="1"/>
</dbReference>
<dbReference type="InterPro" id="IPR007074">
    <property type="entry name" value="LicD/FKTN/FKRP_NTP_transf"/>
</dbReference>
<feature type="site" description="Positions MEP for the nucleophilic attack" evidence="3">
    <location>
        <position position="212"/>
    </location>
</feature>
<keyword evidence="3" id="KW-0414">Isoprene biosynthesis</keyword>
<dbReference type="EC" id="2.7.7.60" evidence="3"/>
<evidence type="ECO:0000256" key="3">
    <source>
        <dbReference type="HAMAP-Rule" id="MF_00108"/>
    </source>
</evidence>
<keyword evidence="2 3" id="KW-0548">Nucleotidyltransferase</keyword>
<proteinExistence type="inferred from homology"/>
<dbReference type="CDD" id="cd02516">
    <property type="entry name" value="CDP-ME_synthetase"/>
    <property type="match status" value="1"/>
</dbReference>
<evidence type="ECO:0000313" key="6">
    <source>
        <dbReference type="Proteomes" id="UP000704068"/>
    </source>
</evidence>
<organism evidence="5 6">
    <name type="scientific">Alloprevotella tannerae</name>
    <dbReference type="NCBI Taxonomy" id="76122"/>
    <lineage>
        <taxon>Bacteria</taxon>
        <taxon>Pseudomonadati</taxon>
        <taxon>Bacteroidota</taxon>
        <taxon>Bacteroidia</taxon>
        <taxon>Bacteroidales</taxon>
        <taxon>Prevotellaceae</taxon>
        <taxon>Alloprevotella</taxon>
    </lineage>
</organism>
<name>A0A929RWF3_9BACT</name>
<dbReference type="Pfam" id="PF04991">
    <property type="entry name" value="LicD"/>
    <property type="match status" value="1"/>
</dbReference>
<feature type="site" description="Transition state stabilizer" evidence="3">
    <location>
        <position position="16"/>
    </location>
</feature>
<evidence type="ECO:0000256" key="1">
    <source>
        <dbReference type="ARBA" id="ARBA00022679"/>
    </source>
</evidence>
<dbReference type="NCBIfam" id="TIGR00453">
    <property type="entry name" value="ispD"/>
    <property type="match status" value="1"/>
</dbReference>
<dbReference type="InterPro" id="IPR034683">
    <property type="entry name" value="IspD/TarI"/>
</dbReference>
<comment type="similarity">
    <text evidence="3">Belongs to the IspD/TarI cytidylyltransferase family. IspD subfamily.</text>
</comment>
<feature type="domain" description="LicD/FKTN/FKRP nucleotidyltransferase" evidence="4">
    <location>
        <begin position="263"/>
        <end position="476"/>
    </location>
</feature>
<dbReference type="PANTHER" id="PTHR32125:SF4">
    <property type="entry name" value="2-C-METHYL-D-ERYTHRITOL 4-PHOSPHATE CYTIDYLYLTRANSFERASE, CHLOROPLASTIC"/>
    <property type="match status" value="1"/>
</dbReference>
<feature type="site" description="Transition state stabilizer" evidence="3">
    <location>
        <position position="23"/>
    </location>
</feature>
<reference evidence="5" key="1">
    <citation type="submission" date="2020-04" db="EMBL/GenBank/DDBJ databases">
        <title>Deep metagenomics examines the oral microbiome during advanced dental caries in children, revealing novel taxa and co-occurrences with host molecules.</title>
        <authorList>
            <person name="Baker J.L."/>
            <person name="Morton J.T."/>
            <person name="Dinis M."/>
            <person name="Alvarez R."/>
            <person name="Tran N.C."/>
            <person name="Knight R."/>
            <person name="Edlund A."/>
        </authorList>
    </citation>
    <scope>NUCLEOTIDE SEQUENCE</scope>
    <source>
        <strain evidence="5">JCVI_34_bin.1</strain>
    </source>
</reference>
<dbReference type="PANTHER" id="PTHR32125">
    <property type="entry name" value="2-C-METHYL-D-ERYTHRITOL 4-PHOSPHATE CYTIDYLYLTRANSFERASE, CHLOROPLASTIC"/>
    <property type="match status" value="1"/>
</dbReference>
<keyword evidence="1 3" id="KW-0808">Transferase</keyword>
<comment type="function">
    <text evidence="3">Catalyzes the formation of 4-diphosphocytidyl-2-C-methyl-D-erythritol from CTP and 2-C-methyl-D-erythritol 4-phosphate (MEP).</text>
</comment>
<dbReference type="InterPro" id="IPR029044">
    <property type="entry name" value="Nucleotide-diphossugar_trans"/>
</dbReference>
<dbReference type="AlphaFoldDB" id="A0A929RWF3"/>
<dbReference type="RefSeq" id="WP_303762521.1">
    <property type="nucleotide sequence ID" value="NZ_JABZGR010000001.1"/>
</dbReference>
<dbReference type="HAMAP" id="MF_00108">
    <property type="entry name" value="IspD"/>
    <property type="match status" value="1"/>
</dbReference>
<comment type="catalytic activity">
    <reaction evidence="3">
        <text>2-C-methyl-D-erythritol 4-phosphate + CTP + H(+) = 4-CDP-2-C-methyl-D-erythritol + diphosphate</text>
        <dbReference type="Rhea" id="RHEA:13429"/>
        <dbReference type="ChEBI" id="CHEBI:15378"/>
        <dbReference type="ChEBI" id="CHEBI:33019"/>
        <dbReference type="ChEBI" id="CHEBI:37563"/>
        <dbReference type="ChEBI" id="CHEBI:57823"/>
        <dbReference type="ChEBI" id="CHEBI:58262"/>
        <dbReference type="EC" id="2.7.7.60"/>
    </reaction>
</comment>
<feature type="site" description="Positions MEP for the nucleophilic attack" evidence="3">
    <location>
        <position position="153"/>
    </location>
</feature>
<accession>A0A929RWF3</accession>
<evidence type="ECO:0000259" key="4">
    <source>
        <dbReference type="Pfam" id="PF04991"/>
    </source>
</evidence>
<dbReference type="GO" id="GO:0009100">
    <property type="term" value="P:glycoprotein metabolic process"/>
    <property type="evidence" value="ECO:0007669"/>
    <property type="project" value="UniProtKB-ARBA"/>
</dbReference>
<evidence type="ECO:0000256" key="2">
    <source>
        <dbReference type="ARBA" id="ARBA00022695"/>
    </source>
</evidence>
<evidence type="ECO:0000313" key="5">
    <source>
        <dbReference type="EMBL" id="MBF0969541.1"/>
    </source>
</evidence>
<dbReference type="EMBL" id="JABZGR010000001">
    <property type="protein sequence ID" value="MBF0969541.1"/>
    <property type="molecule type" value="Genomic_DNA"/>
</dbReference>